<dbReference type="Gene3D" id="1.10.510.10">
    <property type="entry name" value="Transferase(Phosphotransferase) domain 1"/>
    <property type="match status" value="1"/>
</dbReference>
<dbReference type="Pfam" id="PF13947">
    <property type="entry name" value="GUB_WAK_bind"/>
    <property type="match status" value="1"/>
</dbReference>
<dbReference type="SUPFAM" id="SSF56112">
    <property type="entry name" value="Protein kinase-like (PK-like)"/>
    <property type="match status" value="1"/>
</dbReference>
<dbReference type="GO" id="GO:0030247">
    <property type="term" value="F:polysaccharide binding"/>
    <property type="evidence" value="ECO:0007669"/>
    <property type="project" value="InterPro"/>
</dbReference>
<dbReference type="FunFam" id="2.10.25.10:FF:000628">
    <property type="entry name" value="Wall-associated receptor kinase 2"/>
    <property type="match status" value="1"/>
</dbReference>
<evidence type="ECO:0000256" key="7">
    <source>
        <dbReference type="ARBA" id="ARBA00022729"/>
    </source>
</evidence>
<feature type="transmembrane region" description="Helical" evidence="21">
    <location>
        <begin position="408"/>
        <end position="431"/>
    </location>
</feature>
<evidence type="ECO:0000256" key="10">
    <source>
        <dbReference type="ARBA" id="ARBA00022777"/>
    </source>
</evidence>
<keyword evidence="3 19" id="KW-0245">EGF-like domain</keyword>
<evidence type="ECO:0000256" key="11">
    <source>
        <dbReference type="ARBA" id="ARBA00022840"/>
    </source>
</evidence>
<dbReference type="SMART" id="SM00179">
    <property type="entry name" value="EGF_CA"/>
    <property type="match status" value="1"/>
</dbReference>
<comment type="function">
    <text evidence="18">Serine/threonine-protein kinase that may function as a signaling receptor of extracellular matrix component. Binding to pectin may have significance in the control of cell expansion, morphogenesis and development.</text>
</comment>
<evidence type="ECO:0000256" key="15">
    <source>
        <dbReference type="ARBA" id="ARBA00023180"/>
    </source>
</evidence>
<comment type="caution">
    <text evidence="19">Lacks conserved residue(s) required for the propagation of feature annotation.</text>
</comment>
<feature type="domain" description="EGF-like" evidence="24">
    <location>
        <begin position="353"/>
        <end position="392"/>
    </location>
</feature>
<evidence type="ECO:0000259" key="24">
    <source>
        <dbReference type="PROSITE" id="PS50026"/>
    </source>
</evidence>
<evidence type="ECO:0000256" key="19">
    <source>
        <dbReference type="PROSITE-ProRule" id="PRU00076"/>
    </source>
</evidence>
<dbReference type="InterPro" id="IPR000742">
    <property type="entry name" value="EGF"/>
</dbReference>
<sequence>MMRKTMPLQVLAVHLVIIIIIFLFPLKGSAESMVKSGCQDTCGNITVPYPFGIGSGCYLDPRFEIICDVSSNPYYPLLLNDIVVSHISLDYVLINHNISRFCTNDIDESLSMDSSVFPFSFSHTQNKFVAMGSGIFAFIIQSPSKNYATGCASLEGETLKYCSPDRFGPYWRYRRCSAPGSGKNFPLSNTEISGQAGNAGIPNIPYGPDLPNPNGHEIGNISRSSSICYGIYCCETTFPYDLASFNMQLNIMRTAKLKNKTEDICGYAFITQTNFPVSYTITSDAKIAPHSEVVPAVLEWAVGNMSCHEAERREDYACGDNSFCVNSTQGLGYNCKCLPGYRGNPYLQNGCQDVNECEELKDKICHEIASCVNKPGNYSCICPDGYHGDATKFGSGCIPVKGKLPVPLVVSLGIGIAVGLLILLAIAFWLYKRLEKRKKDILKRKFFDENGGRLLRHMMALSKGSVEKMKLYIIEELEKATDNFSVNRILGKGGFGTVYKGMLQDGSIVAVKKSDKVDEMQVEQFVNEVFILTQIDHSHIVKLLGCCLETEVPLLVYEHVSNGTLSHHLHDKAHLSTLSWENRLRIASEIADALDYLHSYGSAAIFHRDIKAVVADFGISRPVSAKKTHLTASVLQGTYGYLDPEYFQTWQFTSKSDVYAFGVLLAELITGEKAICADRNKQGLASHFTSAMKSNDLFEIVDHTVVLNEDQKEEILVVARIAERCLEPTGDKRPTMKDVAGGLPKSRKMVLEQQVVE</sequence>
<dbReference type="GO" id="GO:0007166">
    <property type="term" value="P:cell surface receptor signaling pathway"/>
    <property type="evidence" value="ECO:0007669"/>
    <property type="project" value="InterPro"/>
</dbReference>
<evidence type="ECO:0000256" key="4">
    <source>
        <dbReference type="ARBA" id="ARBA00022553"/>
    </source>
</evidence>
<evidence type="ECO:0000256" key="1">
    <source>
        <dbReference type="ARBA" id="ARBA00004479"/>
    </source>
</evidence>
<comment type="catalytic activity">
    <reaction evidence="16">
        <text>L-seryl-[protein] + ATP = O-phospho-L-seryl-[protein] + ADP + H(+)</text>
        <dbReference type="Rhea" id="RHEA:17989"/>
        <dbReference type="Rhea" id="RHEA-COMP:9863"/>
        <dbReference type="Rhea" id="RHEA-COMP:11604"/>
        <dbReference type="ChEBI" id="CHEBI:15378"/>
        <dbReference type="ChEBI" id="CHEBI:29999"/>
        <dbReference type="ChEBI" id="CHEBI:30616"/>
        <dbReference type="ChEBI" id="CHEBI:83421"/>
        <dbReference type="ChEBI" id="CHEBI:456216"/>
    </reaction>
</comment>
<keyword evidence="8" id="KW-0677">Repeat</keyword>
<keyword evidence="13 21" id="KW-0472">Membrane</keyword>
<organism evidence="25 26">
    <name type="scientific">Vitis rotundifolia</name>
    <name type="common">Muscadine grape</name>
    <dbReference type="NCBI Taxonomy" id="103349"/>
    <lineage>
        <taxon>Eukaryota</taxon>
        <taxon>Viridiplantae</taxon>
        <taxon>Streptophyta</taxon>
        <taxon>Embryophyta</taxon>
        <taxon>Tracheophyta</taxon>
        <taxon>Spermatophyta</taxon>
        <taxon>Magnoliopsida</taxon>
        <taxon>eudicotyledons</taxon>
        <taxon>Gunneridae</taxon>
        <taxon>Pentapetalae</taxon>
        <taxon>rosids</taxon>
        <taxon>Vitales</taxon>
        <taxon>Vitaceae</taxon>
        <taxon>Viteae</taxon>
        <taxon>Vitis</taxon>
    </lineage>
</organism>
<dbReference type="Gene3D" id="2.10.25.10">
    <property type="entry name" value="Laminin"/>
    <property type="match status" value="2"/>
</dbReference>
<evidence type="ECO:0000259" key="23">
    <source>
        <dbReference type="PROSITE" id="PS50011"/>
    </source>
</evidence>
<dbReference type="InterPro" id="IPR001245">
    <property type="entry name" value="Ser-Thr/Tyr_kinase_cat_dom"/>
</dbReference>
<dbReference type="GO" id="GO:0005509">
    <property type="term" value="F:calcium ion binding"/>
    <property type="evidence" value="ECO:0007669"/>
    <property type="project" value="InterPro"/>
</dbReference>
<dbReference type="InterPro" id="IPR000719">
    <property type="entry name" value="Prot_kinase_dom"/>
</dbReference>
<dbReference type="AlphaFoldDB" id="A0AA38ZLE1"/>
<keyword evidence="15" id="KW-0325">Glycoprotein</keyword>
<dbReference type="PROSITE" id="PS50026">
    <property type="entry name" value="EGF_3"/>
    <property type="match status" value="1"/>
</dbReference>
<evidence type="ECO:0000256" key="13">
    <source>
        <dbReference type="ARBA" id="ARBA00023136"/>
    </source>
</evidence>
<evidence type="ECO:0000256" key="6">
    <source>
        <dbReference type="ARBA" id="ARBA00022692"/>
    </source>
</evidence>
<keyword evidence="9 20" id="KW-0547">Nucleotide-binding</keyword>
<keyword evidence="7 22" id="KW-0732">Signal</keyword>
<keyword evidence="12 21" id="KW-1133">Transmembrane helix</keyword>
<comment type="catalytic activity">
    <reaction evidence="17">
        <text>L-threonyl-[protein] + ATP = O-phospho-L-threonyl-[protein] + ADP + H(+)</text>
        <dbReference type="Rhea" id="RHEA:46608"/>
        <dbReference type="Rhea" id="RHEA-COMP:11060"/>
        <dbReference type="Rhea" id="RHEA-COMP:11605"/>
        <dbReference type="ChEBI" id="CHEBI:15378"/>
        <dbReference type="ChEBI" id="CHEBI:30013"/>
        <dbReference type="ChEBI" id="CHEBI:30616"/>
        <dbReference type="ChEBI" id="CHEBI:61977"/>
        <dbReference type="ChEBI" id="CHEBI:456216"/>
    </reaction>
</comment>
<dbReference type="EMBL" id="JARBHA010000010">
    <property type="protein sequence ID" value="KAJ9691246.1"/>
    <property type="molecule type" value="Genomic_DNA"/>
</dbReference>
<dbReference type="FunFam" id="1.10.510.10:FF:000084">
    <property type="entry name" value="Wall-associated receptor kinase 2"/>
    <property type="match status" value="1"/>
</dbReference>
<keyword evidence="26" id="KW-1185">Reference proteome</keyword>
<dbReference type="InterPro" id="IPR001881">
    <property type="entry name" value="EGF-like_Ca-bd_dom"/>
</dbReference>
<evidence type="ECO:0000256" key="12">
    <source>
        <dbReference type="ARBA" id="ARBA00022989"/>
    </source>
</evidence>
<dbReference type="InterPro" id="IPR045274">
    <property type="entry name" value="WAK-like"/>
</dbReference>
<evidence type="ECO:0000256" key="2">
    <source>
        <dbReference type="ARBA" id="ARBA00022527"/>
    </source>
</evidence>
<proteinExistence type="predicted"/>
<dbReference type="GO" id="GO:0004674">
    <property type="term" value="F:protein serine/threonine kinase activity"/>
    <property type="evidence" value="ECO:0007669"/>
    <property type="project" value="UniProtKB-KW"/>
</dbReference>
<dbReference type="PANTHER" id="PTHR27005">
    <property type="entry name" value="WALL-ASSOCIATED RECEPTOR KINASE-LIKE 21"/>
    <property type="match status" value="1"/>
</dbReference>
<evidence type="ECO:0000256" key="16">
    <source>
        <dbReference type="ARBA" id="ARBA00047558"/>
    </source>
</evidence>
<dbReference type="SMART" id="SM00181">
    <property type="entry name" value="EGF"/>
    <property type="match status" value="2"/>
</dbReference>
<keyword evidence="11 20" id="KW-0067">ATP-binding</keyword>
<dbReference type="InterPro" id="IPR011009">
    <property type="entry name" value="Kinase-like_dom_sf"/>
</dbReference>
<dbReference type="Gene3D" id="3.30.200.20">
    <property type="entry name" value="Phosphorylase Kinase, domain 1"/>
    <property type="match status" value="1"/>
</dbReference>
<dbReference type="GO" id="GO:0005524">
    <property type="term" value="F:ATP binding"/>
    <property type="evidence" value="ECO:0007669"/>
    <property type="project" value="UniProtKB-UniRule"/>
</dbReference>
<evidence type="ECO:0000256" key="8">
    <source>
        <dbReference type="ARBA" id="ARBA00022737"/>
    </source>
</evidence>
<dbReference type="PROSITE" id="PS00107">
    <property type="entry name" value="PROTEIN_KINASE_ATP"/>
    <property type="match status" value="1"/>
</dbReference>
<feature type="binding site" evidence="20">
    <location>
        <position position="513"/>
    </location>
    <ligand>
        <name>ATP</name>
        <dbReference type="ChEBI" id="CHEBI:30616"/>
    </ligand>
</feature>
<feature type="signal peptide" evidence="22">
    <location>
        <begin position="1"/>
        <end position="30"/>
    </location>
</feature>
<dbReference type="FunFam" id="2.10.25.10:FF:000038">
    <property type="entry name" value="Fibrillin 2"/>
    <property type="match status" value="1"/>
</dbReference>
<evidence type="ECO:0000313" key="26">
    <source>
        <dbReference type="Proteomes" id="UP001168098"/>
    </source>
</evidence>
<keyword evidence="14" id="KW-1015">Disulfide bond</keyword>
<keyword evidence="6 21" id="KW-0812">Transmembrane</keyword>
<dbReference type="PROSITE" id="PS00010">
    <property type="entry name" value="ASX_HYDROXYL"/>
    <property type="match status" value="1"/>
</dbReference>
<evidence type="ECO:0000256" key="3">
    <source>
        <dbReference type="ARBA" id="ARBA00022536"/>
    </source>
</evidence>
<dbReference type="InterPro" id="IPR025287">
    <property type="entry name" value="WAK_GUB"/>
</dbReference>
<dbReference type="SUPFAM" id="SSF57196">
    <property type="entry name" value="EGF/Laminin"/>
    <property type="match status" value="1"/>
</dbReference>
<keyword evidence="2" id="KW-0723">Serine/threonine-protein kinase</keyword>
<evidence type="ECO:0000256" key="14">
    <source>
        <dbReference type="ARBA" id="ARBA00023157"/>
    </source>
</evidence>
<dbReference type="Proteomes" id="UP001168098">
    <property type="component" value="Unassembled WGS sequence"/>
</dbReference>
<name>A0AA38ZLE1_VITRO</name>
<keyword evidence="10" id="KW-0418">Kinase</keyword>
<evidence type="ECO:0000313" key="25">
    <source>
        <dbReference type="EMBL" id="KAJ9691246.1"/>
    </source>
</evidence>
<comment type="subcellular location">
    <subcellularLocation>
        <location evidence="1">Membrane</location>
        <topology evidence="1">Single-pass type I membrane protein</topology>
    </subcellularLocation>
</comment>
<feature type="chain" id="PRO_5041342185" evidence="22">
    <location>
        <begin position="31"/>
        <end position="757"/>
    </location>
</feature>
<feature type="domain" description="Protein kinase" evidence="23">
    <location>
        <begin position="484"/>
        <end position="750"/>
    </location>
</feature>
<keyword evidence="4" id="KW-0597">Phosphoprotein</keyword>
<keyword evidence="5" id="KW-0808">Transferase</keyword>
<protein>
    <submittedName>
        <fullName evidence="25">Uncharacterized protein</fullName>
    </submittedName>
</protein>
<dbReference type="InterPro" id="IPR000152">
    <property type="entry name" value="EGF-type_Asp/Asn_hydroxyl_site"/>
</dbReference>
<dbReference type="CDD" id="cd00054">
    <property type="entry name" value="EGF_CA"/>
    <property type="match status" value="1"/>
</dbReference>
<evidence type="ECO:0000256" key="17">
    <source>
        <dbReference type="ARBA" id="ARBA00047951"/>
    </source>
</evidence>
<evidence type="ECO:0000256" key="9">
    <source>
        <dbReference type="ARBA" id="ARBA00022741"/>
    </source>
</evidence>
<evidence type="ECO:0000256" key="5">
    <source>
        <dbReference type="ARBA" id="ARBA00022679"/>
    </source>
</evidence>
<dbReference type="PROSITE" id="PS01187">
    <property type="entry name" value="EGF_CA"/>
    <property type="match status" value="1"/>
</dbReference>
<dbReference type="PANTHER" id="PTHR27005:SF353">
    <property type="entry name" value="WALL-ASSOCIATED RECEPTOR KINASE-LIKE 22"/>
    <property type="match status" value="1"/>
</dbReference>
<evidence type="ECO:0000256" key="18">
    <source>
        <dbReference type="ARBA" id="ARBA00058961"/>
    </source>
</evidence>
<dbReference type="GO" id="GO:0005886">
    <property type="term" value="C:plasma membrane"/>
    <property type="evidence" value="ECO:0007669"/>
    <property type="project" value="TreeGrafter"/>
</dbReference>
<gene>
    <name evidence="25" type="ORF">PVL29_013425</name>
</gene>
<accession>A0AA38ZLE1</accession>
<dbReference type="InterPro" id="IPR017441">
    <property type="entry name" value="Protein_kinase_ATP_BS"/>
</dbReference>
<reference evidence="25 26" key="1">
    <citation type="journal article" date="2023" name="BMC Biotechnol.">
        <title>Vitis rotundifolia cv Carlos genome sequencing.</title>
        <authorList>
            <person name="Huff M."/>
            <person name="Hulse-Kemp A."/>
            <person name="Scheffler B."/>
            <person name="Youngblood R."/>
            <person name="Simpson S."/>
            <person name="Babiker E."/>
            <person name="Staton M."/>
        </authorList>
    </citation>
    <scope>NUCLEOTIDE SEQUENCE [LARGE SCALE GENOMIC DNA]</scope>
    <source>
        <tissue evidence="25">Leaf</tissue>
    </source>
</reference>
<dbReference type="PROSITE" id="PS50011">
    <property type="entry name" value="PROTEIN_KINASE_DOM"/>
    <property type="match status" value="1"/>
</dbReference>
<dbReference type="Pfam" id="PF07645">
    <property type="entry name" value="EGF_CA"/>
    <property type="match status" value="1"/>
</dbReference>
<dbReference type="Pfam" id="PF07714">
    <property type="entry name" value="PK_Tyr_Ser-Thr"/>
    <property type="match status" value="1"/>
</dbReference>
<evidence type="ECO:0000256" key="20">
    <source>
        <dbReference type="PROSITE-ProRule" id="PRU10141"/>
    </source>
</evidence>
<dbReference type="InterPro" id="IPR049883">
    <property type="entry name" value="NOTCH1_EGF-like"/>
</dbReference>
<evidence type="ECO:0000256" key="22">
    <source>
        <dbReference type="SAM" id="SignalP"/>
    </source>
</evidence>
<dbReference type="FunFam" id="3.30.200.20:FF:000043">
    <property type="entry name" value="Wall-associated receptor kinase 2"/>
    <property type="match status" value="1"/>
</dbReference>
<dbReference type="InterPro" id="IPR018097">
    <property type="entry name" value="EGF_Ca-bd_CS"/>
</dbReference>
<comment type="caution">
    <text evidence="25">The sequence shown here is derived from an EMBL/GenBank/DDBJ whole genome shotgun (WGS) entry which is preliminary data.</text>
</comment>
<evidence type="ECO:0000256" key="21">
    <source>
        <dbReference type="SAM" id="Phobius"/>
    </source>
</evidence>